<feature type="domain" description="DUF1585" evidence="1">
    <location>
        <begin position="796"/>
        <end position="869"/>
    </location>
</feature>
<dbReference type="Pfam" id="PF07631">
    <property type="entry name" value="PSD4"/>
    <property type="match status" value="1"/>
</dbReference>
<evidence type="ECO:0000259" key="5">
    <source>
        <dbReference type="Pfam" id="PF07635"/>
    </source>
</evidence>
<feature type="domain" description="Cytochrome C Planctomycete-type" evidence="5">
    <location>
        <begin position="47"/>
        <end position="94"/>
    </location>
</feature>
<dbReference type="InterPro" id="IPR013043">
    <property type="entry name" value="DUF1595"/>
</dbReference>
<dbReference type="Pfam" id="PF07626">
    <property type="entry name" value="PSD3"/>
    <property type="match status" value="1"/>
</dbReference>
<gene>
    <name evidence="7" type="ORF">K239x_37690</name>
</gene>
<dbReference type="InterPro" id="IPR013036">
    <property type="entry name" value="DUF1587"/>
</dbReference>
<dbReference type="Pfam" id="PF07627">
    <property type="entry name" value="PSCyt3"/>
    <property type="match status" value="1"/>
</dbReference>
<dbReference type="OrthoDB" id="175242at2"/>
<accession>A0A517NXD3</accession>
<sequence>MMSLAKRWWEVGCIAILAATVSQSAEIVSTEIQSPEISPALFLKTHCVRCHGAKNQEADRRFDGLGDEPTSVQQLESFKDALDQINLGEMPPEDEPQPTDADRIDVANKMQTILNSASKKLAGQSDATVLRRLNRFEYDRSVRQLLSLDALLIEPTDNFPPDETHENFRNNGESLVLSDFLLSRYLQASEKYLRAAVAPWTEPTVQSWTFNAPFYRTGNRHDGKDVPGKYQHIRKNYHDEGGFMWLSKFTKGVPISGRYKIRVKADGINRDYPYPESRLRIPKNDPIRMQVVAGNAAVGNLETTNASDKVIAEFELADHDPNGAPQWYEATVWLDQGFQPRIAYPNGPLGVKRFRQRLVREFPDRFKGYIDNWVPPYNNMHPTYDREGSKELIAAYRKKQKALKDAGKSYQIYGTSQSINMRDAWSQFYAEYDGPRVRVHEIQIEGPIFDSWPPAHHRRLFGTVRPSDKNAERLISRFAQRAFRRPVSDATLDSLLDLYGSERENGNEPLDAMLAAYQSVLCSPNFIFLHQGNDDLDAYDIASRLSYFLWSAPPDDALLAIAQDGSLLNSDTLVEQTRRMLADPRSEALVRQFPDAWLGLSKLGTMLPSQSAHPEYFVENLENAMRSEVDLFVSDAITNNRPITNFLDSDYTFVNGPLARLYGMEGIRGSQFQRVAISDRRRGGLLGMAGILTATANGIETSPVVRGVWVLESILGTPPSPPPPDVEPLEPDIRGAVSIRDQLQKHRTVATCNACHQKIDPLGFALESFDEIGRHRDRYHQSRTRVKVDTNGSLPSGESFKDIRDLKPLLMKQSDKFAKNLAKQMMSYATGRAPSVQDQLEAERIATSQPANELGLRSLIEQIVLSDRFRQ</sequence>
<evidence type="ECO:0000313" key="8">
    <source>
        <dbReference type="Proteomes" id="UP000319817"/>
    </source>
</evidence>
<dbReference type="Pfam" id="PF07637">
    <property type="entry name" value="PSD5"/>
    <property type="match status" value="1"/>
</dbReference>
<feature type="domain" description="DUF1592" evidence="4">
    <location>
        <begin position="536"/>
        <end position="664"/>
    </location>
</feature>
<protein>
    <recommendedName>
        <fullName evidence="9">Planctomycete cytochrome C</fullName>
    </recommendedName>
</protein>
<feature type="domain" description="DUF1587" evidence="2">
    <location>
        <begin position="131"/>
        <end position="197"/>
    </location>
</feature>
<name>A0A517NXD3_9BACT</name>
<keyword evidence="8" id="KW-1185">Reference proteome</keyword>
<feature type="domain" description="DUF1588" evidence="3">
    <location>
        <begin position="682"/>
        <end position="778"/>
    </location>
</feature>
<dbReference type="InterPro" id="IPR013039">
    <property type="entry name" value="DUF1588"/>
</dbReference>
<organism evidence="7 8">
    <name type="scientific">Stieleria marina</name>
    <dbReference type="NCBI Taxonomy" id="1930275"/>
    <lineage>
        <taxon>Bacteria</taxon>
        <taxon>Pseudomonadati</taxon>
        <taxon>Planctomycetota</taxon>
        <taxon>Planctomycetia</taxon>
        <taxon>Pirellulales</taxon>
        <taxon>Pirellulaceae</taxon>
        <taxon>Stieleria</taxon>
    </lineage>
</organism>
<proteinExistence type="predicted"/>
<evidence type="ECO:0008006" key="9">
    <source>
        <dbReference type="Google" id="ProtNLM"/>
    </source>
</evidence>
<evidence type="ECO:0000259" key="4">
    <source>
        <dbReference type="Pfam" id="PF07631"/>
    </source>
</evidence>
<reference evidence="7 8" key="1">
    <citation type="submission" date="2019-02" db="EMBL/GenBank/DDBJ databases">
        <title>Deep-cultivation of Planctomycetes and their phenomic and genomic characterization uncovers novel biology.</title>
        <authorList>
            <person name="Wiegand S."/>
            <person name="Jogler M."/>
            <person name="Boedeker C."/>
            <person name="Pinto D."/>
            <person name="Vollmers J."/>
            <person name="Rivas-Marin E."/>
            <person name="Kohn T."/>
            <person name="Peeters S.H."/>
            <person name="Heuer A."/>
            <person name="Rast P."/>
            <person name="Oberbeckmann S."/>
            <person name="Bunk B."/>
            <person name="Jeske O."/>
            <person name="Meyerdierks A."/>
            <person name="Storesund J.E."/>
            <person name="Kallscheuer N."/>
            <person name="Luecker S."/>
            <person name="Lage O.M."/>
            <person name="Pohl T."/>
            <person name="Merkel B.J."/>
            <person name="Hornburger P."/>
            <person name="Mueller R.-W."/>
            <person name="Bruemmer F."/>
            <person name="Labrenz M."/>
            <person name="Spormann A.M."/>
            <person name="Op den Camp H."/>
            <person name="Overmann J."/>
            <person name="Amann R."/>
            <person name="Jetten M.S.M."/>
            <person name="Mascher T."/>
            <person name="Medema M.H."/>
            <person name="Devos D.P."/>
            <person name="Kaster A.-K."/>
            <person name="Ovreas L."/>
            <person name="Rohde M."/>
            <person name="Galperin M.Y."/>
            <person name="Jogler C."/>
        </authorList>
    </citation>
    <scope>NUCLEOTIDE SEQUENCE [LARGE SCALE GENOMIC DNA]</scope>
    <source>
        <strain evidence="7 8">K23_9</strain>
    </source>
</reference>
<feature type="domain" description="DUF1595" evidence="6">
    <location>
        <begin position="471"/>
        <end position="530"/>
    </location>
</feature>
<dbReference type="Pfam" id="PF07624">
    <property type="entry name" value="PSD2"/>
    <property type="match status" value="1"/>
</dbReference>
<dbReference type="InterPro" id="IPR013042">
    <property type="entry name" value="DUF1592"/>
</dbReference>
<dbReference type="InterPro" id="IPR011429">
    <property type="entry name" value="Cyt_c_Planctomycete-type"/>
</dbReference>
<evidence type="ECO:0000259" key="6">
    <source>
        <dbReference type="Pfam" id="PF07637"/>
    </source>
</evidence>
<evidence type="ECO:0000259" key="3">
    <source>
        <dbReference type="Pfam" id="PF07627"/>
    </source>
</evidence>
<dbReference type="Pfam" id="PF07635">
    <property type="entry name" value="PSCyt1"/>
    <property type="match status" value="1"/>
</dbReference>
<dbReference type="AlphaFoldDB" id="A0A517NXD3"/>
<evidence type="ECO:0000313" key="7">
    <source>
        <dbReference type="EMBL" id="QDT11769.1"/>
    </source>
</evidence>
<dbReference type="Proteomes" id="UP000319817">
    <property type="component" value="Chromosome"/>
</dbReference>
<dbReference type="EMBL" id="CP036526">
    <property type="protein sequence ID" value="QDT11769.1"/>
    <property type="molecule type" value="Genomic_DNA"/>
</dbReference>
<dbReference type="RefSeq" id="WP_145419550.1">
    <property type="nucleotide sequence ID" value="NZ_CP036526.1"/>
</dbReference>
<evidence type="ECO:0000259" key="1">
    <source>
        <dbReference type="Pfam" id="PF07624"/>
    </source>
</evidence>
<evidence type="ECO:0000259" key="2">
    <source>
        <dbReference type="Pfam" id="PF07626"/>
    </source>
</evidence>
<dbReference type="InterPro" id="IPR011478">
    <property type="entry name" value="DUF1585"/>
</dbReference>